<evidence type="ECO:0000256" key="5">
    <source>
        <dbReference type="ARBA" id="ARBA00023242"/>
    </source>
</evidence>
<dbReference type="GO" id="GO:0003714">
    <property type="term" value="F:transcription corepressor activity"/>
    <property type="evidence" value="ECO:0007669"/>
    <property type="project" value="TreeGrafter"/>
</dbReference>
<dbReference type="PANTHER" id="PTHR14453">
    <property type="entry name" value="PARP/ZINC FINGER CCCH TYPE DOMAIN CONTAINING PROTEIN"/>
    <property type="match status" value="1"/>
</dbReference>
<dbReference type="AlphaFoldDB" id="X6NK81"/>
<keyword evidence="4" id="KW-0520">NAD</keyword>
<feature type="transmembrane region" description="Helical" evidence="6">
    <location>
        <begin position="137"/>
        <end position="156"/>
    </location>
</feature>
<evidence type="ECO:0000256" key="6">
    <source>
        <dbReference type="SAM" id="Phobius"/>
    </source>
</evidence>
<dbReference type="InterPro" id="IPR052056">
    <property type="entry name" value="Mono-ARTD/PARP"/>
</dbReference>
<keyword evidence="2" id="KW-0328">Glycosyltransferase</keyword>
<dbReference type="GO" id="GO:0010629">
    <property type="term" value="P:negative regulation of gene expression"/>
    <property type="evidence" value="ECO:0007669"/>
    <property type="project" value="TreeGrafter"/>
</dbReference>
<accession>X6NK81</accession>
<evidence type="ECO:0000256" key="3">
    <source>
        <dbReference type="ARBA" id="ARBA00022679"/>
    </source>
</evidence>
<reference evidence="7 8" key="1">
    <citation type="journal article" date="2013" name="Curr. Biol.">
        <title>The Genome of the Foraminiferan Reticulomyxa filosa.</title>
        <authorList>
            <person name="Glockner G."/>
            <person name="Hulsmann N."/>
            <person name="Schleicher M."/>
            <person name="Noegel A.A."/>
            <person name="Eichinger L."/>
            <person name="Gallinger C."/>
            <person name="Pawlowski J."/>
            <person name="Sierra R."/>
            <person name="Euteneuer U."/>
            <person name="Pillet L."/>
            <person name="Moustafa A."/>
            <person name="Platzer M."/>
            <person name="Groth M."/>
            <person name="Szafranski K."/>
            <person name="Schliwa M."/>
        </authorList>
    </citation>
    <scope>NUCLEOTIDE SEQUENCE [LARGE SCALE GENOMIC DNA]</scope>
</reference>
<keyword evidence="6" id="KW-0812">Transmembrane</keyword>
<dbReference type="OrthoDB" id="6133115at2759"/>
<name>X6NK81_RETFI</name>
<keyword evidence="6" id="KW-1133">Transmembrane helix</keyword>
<dbReference type="EMBL" id="ASPP01007953">
    <property type="protein sequence ID" value="ETO26318.1"/>
    <property type="molecule type" value="Genomic_DNA"/>
</dbReference>
<sequence length="390" mass="45937">EWRDDDGTLKPYPKDLSDQLEQAEVGDKWTYEITKVQSDKATQKNAQHSNRRERVVLRKTVQIVFTDLPDWWDSSNKDIQYLQVNWKKATTAAEKFAMQAANEFYSTLDKKKYEIVAIYIIQNWALWGLHMTLESSFFFFFFFVPTGFLYITGSKVKDFLVKQKIFVTYGMITEKVCHFFLSLLTFFFFFLFQTTIGFIFEQKKKSFLRDYNKTFVFGKGVYFAKDARYSVVNEYAKFDNPDGHAELLYCRVICGESVRGDKNCLRPPDKQNVKVVQEYETMINDDASIFVTCNDNQSSVLIFFSTSLIHFRFCFVAHRLSVHEAYHQTIQVNTRGRKFVKKNKSAVLFKRKQSQIREPENIVKVIYKILFVCGLMFNKQKKKNLVLNTN</sequence>
<feature type="transmembrane region" description="Helical" evidence="6">
    <location>
        <begin position="113"/>
        <end position="131"/>
    </location>
</feature>
<dbReference type="SUPFAM" id="SSF56399">
    <property type="entry name" value="ADP-ribosylation"/>
    <property type="match status" value="1"/>
</dbReference>
<feature type="transmembrane region" description="Helical" evidence="6">
    <location>
        <begin position="176"/>
        <end position="200"/>
    </location>
</feature>
<comment type="subcellular location">
    <subcellularLocation>
        <location evidence="1">Nucleus</location>
    </subcellularLocation>
</comment>
<gene>
    <name evidence="7" type="ORF">RFI_10818</name>
</gene>
<evidence type="ECO:0000313" key="8">
    <source>
        <dbReference type="Proteomes" id="UP000023152"/>
    </source>
</evidence>
<keyword evidence="5" id="KW-0539">Nucleus</keyword>
<keyword evidence="6" id="KW-0472">Membrane</keyword>
<organism evidence="7 8">
    <name type="scientific">Reticulomyxa filosa</name>
    <dbReference type="NCBI Taxonomy" id="46433"/>
    <lineage>
        <taxon>Eukaryota</taxon>
        <taxon>Sar</taxon>
        <taxon>Rhizaria</taxon>
        <taxon>Retaria</taxon>
        <taxon>Foraminifera</taxon>
        <taxon>Monothalamids</taxon>
        <taxon>Reticulomyxidae</taxon>
        <taxon>Reticulomyxa</taxon>
    </lineage>
</organism>
<proteinExistence type="predicted"/>
<evidence type="ECO:0000256" key="4">
    <source>
        <dbReference type="ARBA" id="ARBA00023027"/>
    </source>
</evidence>
<evidence type="ECO:0000256" key="1">
    <source>
        <dbReference type="ARBA" id="ARBA00004123"/>
    </source>
</evidence>
<evidence type="ECO:0000256" key="2">
    <source>
        <dbReference type="ARBA" id="ARBA00022676"/>
    </source>
</evidence>
<comment type="caution">
    <text evidence="7">The sequence shown here is derived from an EMBL/GenBank/DDBJ whole genome shotgun (WGS) entry which is preliminary data.</text>
</comment>
<protein>
    <submittedName>
        <fullName evidence="7">Poly (ADP-ribose) polymerase family, member 11 isoform 2</fullName>
    </submittedName>
</protein>
<feature type="non-terminal residue" evidence="7">
    <location>
        <position position="1"/>
    </location>
</feature>
<dbReference type="PANTHER" id="PTHR14453:SF67">
    <property type="entry name" value="POLY [ADP-RIBOSE] POLYMERASE"/>
    <property type="match status" value="1"/>
</dbReference>
<keyword evidence="3" id="KW-0808">Transferase</keyword>
<keyword evidence="8" id="KW-1185">Reference proteome</keyword>
<dbReference type="GO" id="GO:0005737">
    <property type="term" value="C:cytoplasm"/>
    <property type="evidence" value="ECO:0007669"/>
    <property type="project" value="TreeGrafter"/>
</dbReference>
<dbReference type="GO" id="GO:0005634">
    <property type="term" value="C:nucleus"/>
    <property type="evidence" value="ECO:0007669"/>
    <property type="project" value="UniProtKB-SubCell"/>
</dbReference>
<dbReference type="Proteomes" id="UP000023152">
    <property type="component" value="Unassembled WGS sequence"/>
</dbReference>
<evidence type="ECO:0000313" key="7">
    <source>
        <dbReference type="EMBL" id="ETO26318.1"/>
    </source>
</evidence>
<dbReference type="GO" id="GO:0016757">
    <property type="term" value="F:glycosyltransferase activity"/>
    <property type="evidence" value="ECO:0007669"/>
    <property type="project" value="UniProtKB-KW"/>
</dbReference>
<dbReference type="Gene3D" id="3.90.228.10">
    <property type="match status" value="1"/>
</dbReference>